<gene>
    <name evidence="2" type="ORF">YH63_016240</name>
</gene>
<name>A0A4U6BQN5_9BRAD</name>
<dbReference type="AlphaFoldDB" id="A0A4U6BQN5"/>
<evidence type="ECO:0000313" key="3">
    <source>
        <dbReference type="Proteomes" id="UP000034832"/>
    </source>
</evidence>
<feature type="region of interest" description="Disordered" evidence="1">
    <location>
        <begin position="1"/>
        <end position="39"/>
    </location>
</feature>
<evidence type="ECO:0000313" key="2">
    <source>
        <dbReference type="EMBL" id="TKT72849.1"/>
    </source>
</evidence>
<reference evidence="2" key="1">
    <citation type="submission" date="2019-04" db="EMBL/GenBank/DDBJ databases">
        <title>Whole genome sequencing of cave bacteria.</title>
        <authorList>
            <person name="Gan H.M."/>
            <person name="Barton H."/>
            <person name="Savka M.A."/>
        </authorList>
    </citation>
    <scope>NUCLEOTIDE SEQUENCE [LARGE SCALE GENOMIC DNA]</scope>
    <source>
        <strain evidence="2">LC387</strain>
    </source>
</reference>
<protein>
    <submittedName>
        <fullName evidence="2">Uncharacterized protein</fullName>
    </submittedName>
</protein>
<sequence>MRGIAAPTTKTSRDVESICESDSQKRPEKFSGASADRAKSKFSRKYFCCQNLRLRVREAHFFPIAELSAVLKALRCALYRDERNHCGTGVSLMRDVASLRRFVRAMQCHAEALQRFRFVFAARAAPCA</sequence>
<dbReference type="EMBL" id="LBIA02000001">
    <property type="protein sequence ID" value="TKT72849.1"/>
    <property type="molecule type" value="Genomic_DNA"/>
</dbReference>
<evidence type="ECO:0000256" key="1">
    <source>
        <dbReference type="SAM" id="MobiDB-lite"/>
    </source>
</evidence>
<dbReference type="RefSeq" id="WP_137325223.1">
    <property type="nucleotide sequence ID" value="NZ_LBIA02000001.1"/>
</dbReference>
<keyword evidence="3" id="KW-1185">Reference proteome</keyword>
<proteinExistence type="predicted"/>
<accession>A0A4U6BQN5</accession>
<feature type="compositionally biased region" description="Basic and acidic residues" evidence="1">
    <location>
        <begin position="11"/>
        <end position="29"/>
    </location>
</feature>
<dbReference type="Proteomes" id="UP000034832">
    <property type="component" value="Unassembled WGS sequence"/>
</dbReference>
<comment type="caution">
    <text evidence="2">The sequence shown here is derived from an EMBL/GenBank/DDBJ whole genome shotgun (WGS) entry which is preliminary data.</text>
</comment>
<organism evidence="2 3">
    <name type="scientific">Afipia massiliensis</name>
    <dbReference type="NCBI Taxonomy" id="211460"/>
    <lineage>
        <taxon>Bacteria</taxon>
        <taxon>Pseudomonadati</taxon>
        <taxon>Pseudomonadota</taxon>
        <taxon>Alphaproteobacteria</taxon>
        <taxon>Hyphomicrobiales</taxon>
        <taxon>Nitrobacteraceae</taxon>
        <taxon>Afipia</taxon>
    </lineage>
</organism>